<proteinExistence type="predicted"/>
<dbReference type="FunFam" id="3.40.50.970:FF:000100">
    <property type="entry name" value="Putative phosphonopyruvate decarboxylase"/>
    <property type="match status" value="1"/>
</dbReference>
<evidence type="ECO:0000259" key="4">
    <source>
        <dbReference type="Pfam" id="PF02775"/>
    </source>
</evidence>
<evidence type="ECO:0000313" key="7">
    <source>
        <dbReference type="Proteomes" id="UP000070299"/>
    </source>
</evidence>
<comment type="caution">
    <text evidence="6">The sequence shown here is derived from an EMBL/GenBank/DDBJ whole genome shotgun (WGS) entry which is preliminary data.</text>
</comment>
<keyword evidence="6" id="KW-0670">Pyruvate</keyword>
<feature type="domain" description="Thiamine pyrophosphate enzyme TPP-binding" evidence="4">
    <location>
        <begin position="227"/>
        <end position="343"/>
    </location>
</feature>
<dbReference type="InterPro" id="IPR051818">
    <property type="entry name" value="TPP_dependent_decarboxylase"/>
</dbReference>
<dbReference type="InterPro" id="IPR017684">
    <property type="entry name" value="Phosphono-pyrv_decarboxylase"/>
</dbReference>
<dbReference type="Gene3D" id="3.40.50.970">
    <property type="match status" value="2"/>
</dbReference>
<evidence type="ECO:0000259" key="5">
    <source>
        <dbReference type="Pfam" id="PF02776"/>
    </source>
</evidence>
<dbReference type="GO" id="GO:0032923">
    <property type="term" value="P:organic phosphonate biosynthetic process"/>
    <property type="evidence" value="ECO:0007669"/>
    <property type="project" value="InterPro"/>
</dbReference>
<dbReference type="STRING" id="1799789.AX660_20620"/>
<gene>
    <name evidence="6" type="ORF">AX660_20620</name>
</gene>
<dbReference type="OrthoDB" id="9785953at2"/>
<dbReference type="GO" id="GO:0033980">
    <property type="term" value="F:phosphonopyruvate decarboxylase activity"/>
    <property type="evidence" value="ECO:0007669"/>
    <property type="project" value="InterPro"/>
</dbReference>
<dbReference type="CDD" id="cd03371">
    <property type="entry name" value="TPP_PpyrDC"/>
    <property type="match status" value="1"/>
</dbReference>
<accession>A0A148KNL4</accession>
<dbReference type="SUPFAM" id="SSF52518">
    <property type="entry name" value="Thiamin diphosphate-binding fold (THDP-binding)"/>
    <property type="match status" value="2"/>
</dbReference>
<dbReference type="PANTHER" id="PTHR42818">
    <property type="entry name" value="SULFOPYRUVATE DECARBOXYLASE SUBUNIT ALPHA"/>
    <property type="match status" value="1"/>
</dbReference>
<organism evidence="6 7">
    <name type="scientific">Paraglaciecola hydrolytica</name>
    <dbReference type="NCBI Taxonomy" id="1799789"/>
    <lineage>
        <taxon>Bacteria</taxon>
        <taxon>Pseudomonadati</taxon>
        <taxon>Pseudomonadota</taxon>
        <taxon>Gammaproteobacteria</taxon>
        <taxon>Alteromonadales</taxon>
        <taxon>Alteromonadaceae</taxon>
        <taxon>Paraglaciecola</taxon>
    </lineage>
</organism>
<keyword evidence="2" id="KW-0786">Thiamine pyrophosphate</keyword>
<dbReference type="Pfam" id="PF02775">
    <property type="entry name" value="TPP_enzyme_C"/>
    <property type="match status" value="1"/>
</dbReference>
<keyword evidence="1" id="KW-0210">Decarboxylase</keyword>
<name>A0A148KNL4_9ALTE</name>
<dbReference type="Pfam" id="PF02776">
    <property type="entry name" value="TPP_enzyme_N"/>
    <property type="match status" value="1"/>
</dbReference>
<keyword evidence="3" id="KW-0456">Lyase</keyword>
<evidence type="ECO:0000256" key="3">
    <source>
        <dbReference type="ARBA" id="ARBA00023239"/>
    </source>
</evidence>
<dbReference type="RefSeq" id="WP_068379693.1">
    <property type="nucleotide sequence ID" value="NZ_LSNE01000009.1"/>
</dbReference>
<keyword evidence="7" id="KW-1185">Reference proteome</keyword>
<dbReference type="AlphaFoldDB" id="A0A148KNL4"/>
<dbReference type="InterPro" id="IPR012001">
    <property type="entry name" value="Thiamin_PyroP_enz_TPP-bd_dom"/>
</dbReference>
<sequence length="374" mass="39913">MIQPQQFCDILLNHGIDFFCGVPDSLLKNLCAYVDDNFAASQHIITANEGNAVALATGHYLGSGKAAMVYMQNSGLGNAINPLTSLADPQVYSIPMLLVVGWRGEPGIKDEPQHVKQGQVSEQQLAILDIPYVVLDSSSDLTHVLPNLLNTMTAQNRPVALLIRADCFAAYKSKSKTTSAYKMQREQALGILLNMFAPSDVVVSTTGKTSREVFELRKSQGQLCSDFLTVGGMGHTSSIALGVALAKSDKRVIAIDGDGSMLMHLGAVPIIGCHGPTNLVHIVLNNQSHESVGGQPTIAGKIDIGQIALASGYKAYWCVDDETALQAIWPQVSASNGPVMLEVKIAIGSRDDLGRPTSTPIENKQAFMSHTGSL</sequence>
<dbReference type="NCBIfam" id="TIGR03297">
    <property type="entry name" value="Ppyr-DeCO2ase"/>
    <property type="match status" value="1"/>
</dbReference>
<evidence type="ECO:0000256" key="2">
    <source>
        <dbReference type="ARBA" id="ARBA00023052"/>
    </source>
</evidence>
<dbReference type="PANTHER" id="PTHR42818:SF1">
    <property type="entry name" value="SULFOPYRUVATE DECARBOXYLASE"/>
    <property type="match status" value="1"/>
</dbReference>
<reference evidence="7" key="1">
    <citation type="submission" date="2016-02" db="EMBL/GenBank/DDBJ databases">
        <authorList>
            <person name="Schultz-Johansen M."/>
            <person name="Glaring M.A."/>
            <person name="Bech P.K."/>
            <person name="Stougaard P."/>
        </authorList>
    </citation>
    <scope>NUCLEOTIDE SEQUENCE [LARGE SCALE GENOMIC DNA]</scope>
    <source>
        <strain evidence="7">S66</strain>
    </source>
</reference>
<dbReference type="GO" id="GO:0030976">
    <property type="term" value="F:thiamine pyrophosphate binding"/>
    <property type="evidence" value="ECO:0007669"/>
    <property type="project" value="InterPro"/>
</dbReference>
<protein>
    <submittedName>
        <fullName evidence="6">Phosphonopyruvate decarboxylase</fullName>
    </submittedName>
</protein>
<feature type="domain" description="Thiamine pyrophosphate enzyme N-terminal TPP-binding" evidence="5">
    <location>
        <begin position="6"/>
        <end position="122"/>
    </location>
</feature>
<dbReference type="InterPro" id="IPR029061">
    <property type="entry name" value="THDP-binding"/>
</dbReference>
<dbReference type="InterPro" id="IPR011766">
    <property type="entry name" value="TPP_enzyme_TPP-bd"/>
</dbReference>
<dbReference type="EMBL" id="LSNE01000009">
    <property type="protein sequence ID" value="KXI27913.1"/>
    <property type="molecule type" value="Genomic_DNA"/>
</dbReference>
<evidence type="ECO:0000256" key="1">
    <source>
        <dbReference type="ARBA" id="ARBA00022793"/>
    </source>
</evidence>
<evidence type="ECO:0000313" key="6">
    <source>
        <dbReference type="EMBL" id="KXI27913.1"/>
    </source>
</evidence>
<dbReference type="CDD" id="cd07035">
    <property type="entry name" value="TPP_PYR_POX_like"/>
    <property type="match status" value="1"/>
</dbReference>
<dbReference type="Proteomes" id="UP000070299">
    <property type="component" value="Unassembled WGS sequence"/>
</dbReference>